<proteinExistence type="predicted"/>
<accession>A0ABQ9H950</accession>
<reference evidence="1 2" key="1">
    <citation type="submission" date="2023-02" db="EMBL/GenBank/DDBJ databases">
        <title>LHISI_Scaffold_Assembly.</title>
        <authorList>
            <person name="Stuart O.P."/>
            <person name="Cleave R."/>
            <person name="Magrath M.J.L."/>
            <person name="Mikheyev A.S."/>
        </authorList>
    </citation>
    <scope>NUCLEOTIDE SEQUENCE [LARGE SCALE GENOMIC DNA]</scope>
    <source>
        <strain evidence="1">Daus_M_001</strain>
        <tissue evidence="1">Leg muscle</tissue>
    </source>
</reference>
<evidence type="ECO:0008006" key="3">
    <source>
        <dbReference type="Google" id="ProtNLM"/>
    </source>
</evidence>
<comment type="caution">
    <text evidence="1">The sequence shown here is derived from an EMBL/GenBank/DDBJ whole genome shotgun (WGS) entry which is preliminary data.</text>
</comment>
<keyword evidence="2" id="KW-1185">Reference proteome</keyword>
<gene>
    <name evidence="1" type="ORF">PR048_017303</name>
</gene>
<dbReference type="Proteomes" id="UP001159363">
    <property type="component" value="Chromosome 5"/>
</dbReference>
<dbReference type="EMBL" id="JARBHB010000006">
    <property type="protein sequence ID" value="KAJ8880832.1"/>
    <property type="molecule type" value="Genomic_DNA"/>
</dbReference>
<evidence type="ECO:0000313" key="2">
    <source>
        <dbReference type="Proteomes" id="UP001159363"/>
    </source>
</evidence>
<evidence type="ECO:0000313" key="1">
    <source>
        <dbReference type="EMBL" id="KAJ8880832.1"/>
    </source>
</evidence>
<organism evidence="1 2">
    <name type="scientific">Dryococelus australis</name>
    <dbReference type="NCBI Taxonomy" id="614101"/>
    <lineage>
        <taxon>Eukaryota</taxon>
        <taxon>Metazoa</taxon>
        <taxon>Ecdysozoa</taxon>
        <taxon>Arthropoda</taxon>
        <taxon>Hexapoda</taxon>
        <taxon>Insecta</taxon>
        <taxon>Pterygota</taxon>
        <taxon>Neoptera</taxon>
        <taxon>Polyneoptera</taxon>
        <taxon>Phasmatodea</taxon>
        <taxon>Verophasmatodea</taxon>
        <taxon>Anareolatae</taxon>
        <taxon>Phasmatidae</taxon>
        <taxon>Eurycanthinae</taxon>
        <taxon>Dryococelus</taxon>
    </lineage>
</organism>
<protein>
    <recommendedName>
        <fullName evidence="3">NYN domain-containing protein</fullName>
    </recommendedName>
</protein>
<sequence>MNWHLTHQSLFDAVSLRKGNKSSLMKVFEEGIVNELDICDAVIILDGGFLLHYIHWPKNCTYGDIVQSYNTHVLTKYGKNTTILFYGYPDDSTTKQEEQNRRSSKKLITLIVRVNLAAIEKLNIYSEVVVGSDMDLIVLLTALAPEKKSIYFCKHTGGERPTTVFYQIETIENKLFLFTHVLTGCDTTSCFFGVRKIKAVEIILQLLWKTHSRKELLADGEKFVLRLYGLSKYSHLNEARYYRALKPIVSSKHYAPNDLLYLVSCSCKTGYGNYCRCRKSNLQCSAMCENCSGLSCYNLPGFTSESIGDSPFDLSFGVEHT</sequence>
<name>A0ABQ9H950_9NEOP</name>